<dbReference type="SUPFAM" id="SSF50939">
    <property type="entry name" value="Sialidases"/>
    <property type="match status" value="1"/>
</dbReference>
<dbReference type="RefSeq" id="WP_109634184.1">
    <property type="nucleotide sequence ID" value="NZ_QGHB01000002.1"/>
</dbReference>
<dbReference type="Proteomes" id="UP000246005">
    <property type="component" value="Unassembled WGS sequence"/>
</dbReference>
<comment type="caution">
    <text evidence="1">The sequence shown here is derived from an EMBL/GenBank/DDBJ whole genome shotgun (WGS) entry which is preliminary data.</text>
</comment>
<dbReference type="EMBL" id="QGHB01000002">
    <property type="protein sequence ID" value="PWK89216.1"/>
    <property type="molecule type" value="Genomic_DNA"/>
</dbReference>
<sequence>MPASTKPWAGSVGLREETAKGRIWRSDDAGETWWYVSECARAKQPVCLNFHPADVASLDGKSLIGFASDYAPNGKCFTSWGTSSLPPFPG</sequence>
<dbReference type="AlphaFoldDB" id="A0A316I9Y3"/>
<dbReference type="InterPro" id="IPR036278">
    <property type="entry name" value="Sialidase_sf"/>
</dbReference>
<organism evidence="1 2">
    <name type="scientific">Lentzea atacamensis</name>
    <dbReference type="NCBI Taxonomy" id="531938"/>
    <lineage>
        <taxon>Bacteria</taxon>
        <taxon>Bacillati</taxon>
        <taxon>Actinomycetota</taxon>
        <taxon>Actinomycetes</taxon>
        <taxon>Pseudonocardiales</taxon>
        <taxon>Pseudonocardiaceae</taxon>
        <taxon>Lentzea</taxon>
    </lineage>
</organism>
<evidence type="ECO:0000313" key="1">
    <source>
        <dbReference type="EMBL" id="PWK89216.1"/>
    </source>
</evidence>
<accession>A0A316I9Y3</accession>
<gene>
    <name evidence="1" type="ORF">C8D88_102487</name>
</gene>
<reference evidence="1 2" key="1">
    <citation type="submission" date="2018-05" db="EMBL/GenBank/DDBJ databases">
        <title>Genomic Encyclopedia of Type Strains, Phase IV (KMG-IV): sequencing the most valuable type-strain genomes for metagenomic binning, comparative biology and taxonomic classification.</title>
        <authorList>
            <person name="Goeker M."/>
        </authorList>
    </citation>
    <scope>NUCLEOTIDE SEQUENCE [LARGE SCALE GENOMIC DNA]</scope>
    <source>
        <strain evidence="1 2">DSM 45480</strain>
    </source>
</reference>
<protein>
    <submittedName>
        <fullName evidence="1">Uncharacterized protein</fullName>
    </submittedName>
</protein>
<evidence type="ECO:0000313" key="2">
    <source>
        <dbReference type="Proteomes" id="UP000246005"/>
    </source>
</evidence>
<proteinExistence type="predicted"/>
<name>A0A316I9Y3_9PSEU</name>